<gene>
    <name evidence="2" type="ORF">OC842_007416</name>
</gene>
<accession>A0AAN6JGR1</accession>
<name>A0AAN6JGR1_9BASI</name>
<feature type="compositionally biased region" description="Low complexity" evidence="1">
    <location>
        <begin position="42"/>
        <end position="51"/>
    </location>
</feature>
<comment type="caution">
    <text evidence="2">The sequence shown here is derived from an EMBL/GenBank/DDBJ whole genome shotgun (WGS) entry which is preliminary data.</text>
</comment>
<reference evidence="2" key="1">
    <citation type="journal article" date="2023" name="PhytoFront">
        <title>Draft Genome Resources of Seven Strains of Tilletia horrida, Causal Agent of Kernel Smut of Rice.</title>
        <authorList>
            <person name="Khanal S."/>
            <person name="Antony Babu S."/>
            <person name="Zhou X.G."/>
        </authorList>
    </citation>
    <scope>NUCLEOTIDE SEQUENCE</scope>
    <source>
        <strain evidence="2">TX3</strain>
    </source>
</reference>
<organism evidence="2 3">
    <name type="scientific">Tilletia horrida</name>
    <dbReference type="NCBI Taxonomy" id="155126"/>
    <lineage>
        <taxon>Eukaryota</taxon>
        <taxon>Fungi</taxon>
        <taxon>Dikarya</taxon>
        <taxon>Basidiomycota</taxon>
        <taxon>Ustilaginomycotina</taxon>
        <taxon>Exobasidiomycetes</taxon>
        <taxon>Tilletiales</taxon>
        <taxon>Tilletiaceae</taxon>
        <taxon>Tilletia</taxon>
    </lineage>
</organism>
<keyword evidence="3" id="KW-1185">Reference proteome</keyword>
<sequence>MRELDGDDNIHFRCLHCVDVIYPHYTSLIRHLQSQGHPSLPDQNDANNGDNGQEEEPASPGTPNWVAKAEAVEATIMAAARATLAVMAIVFCGWETHVVIHNEYNAGIDAAAEFWRLYGAKY</sequence>
<protein>
    <submittedName>
        <fullName evidence="2">Uncharacterized protein</fullName>
    </submittedName>
</protein>
<evidence type="ECO:0000256" key="1">
    <source>
        <dbReference type="SAM" id="MobiDB-lite"/>
    </source>
</evidence>
<feature type="region of interest" description="Disordered" evidence="1">
    <location>
        <begin position="33"/>
        <end position="64"/>
    </location>
</feature>
<evidence type="ECO:0000313" key="3">
    <source>
        <dbReference type="Proteomes" id="UP001176521"/>
    </source>
</evidence>
<proteinExistence type="predicted"/>
<dbReference type="Proteomes" id="UP001176521">
    <property type="component" value="Unassembled WGS sequence"/>
</dbReference>
<dbReference type="AlphaFoldDB" id="A0AAN6JGR1"/>
<evidence type="ECO:0000313" key="2">
    <source>
        <dbReference type="EMBL" id="KAK0519546.1"/>
    </source>
</evidence>
<dbReference type="EMBL" id="JAPDMQ010000960">
    <property type="protein sequence ID" value="KAK0519546.1"/>
    <property type="molecule type" value="Genomic_DNA"/>
</dbReference>